<evidence type="ECO:0000313" key="1">
    <source>
        <dbReference type="EMBL" id="ONI45674.1"/>
    </source>
</evidence>
<protein>
    <submittedName>
        <fullName evidence="1">Hydroxyacid dehydrogenase</fullName>
    </submittedName>
</protein>
<name>A0ACC8XII5_9FIRM</name>
<gene>
    <name evidence="1" type="ORF">AN640_04230</name>
</gene>
<keyword evidence="2" id="KW-1185">Reference proteome</keyword>
<sequence>MKIVMLEPLGVSQEKVMNMAKPLIEKGHEFIYCGTPMTEEEKIARAKGADVYIIANSPLTENVINASDNLKFISVGFTGIDHIDLNACKAKGVHVSNSQGYATDATAEATIALMLACLRNIVPYNQIVRDGGTLLGYTNNTLKGKTIGIIGTGAIGCRVAEIANGFGVKLIGYSTTQREQALKLGIEYKTLKEVFEQSDIVTLHTPLTAATKNIASKDMLNLMKKTSILINCARGALVDNNALAAALNEGRIAKAGIDVFEMEPPIPANYPLLHAKNIILTPHIGYFSQESLEYRVEIICNNIVAWIEGNPINIKL</sequence>
<dbReference type="EMBL" id="LJHD01000050">
    <property type="protein sequence ID" value="ONI45674.1"/>
    <property type="molecule type" value="Genomic_DNA"/>
</dbReference>
<dbReference type="Proteomes" id="UP000188637">
    <property type="component" value="Unassembled WGS sequence"/>
</dbReference>
<organism evidence="1 2">
    <name type="scientific">Candidatus Epulonipiscium fishelsonii</name>
    <dbReference type="NCBI Taxonomy" id="77094"/>
    <lineage>
        <taxon>Bacteria</taxon>
        <taxon>Bacillati</taxon>
        <taxon>Bacillota</taxon>
        <taxon>Clostridia</taxon>
        <taxon>Lachnospirales</taxon>
        <taxon>Lachnospiraceae</taxon>
        <taxon>Candidatus Epulonipiscium</taxon>
    </lineage>
</organism>
<proteinExistence type="predicted"/>
<reference evidence="1" key="1">
    <citation type="submission" date="2016-08" db="EMBL/GenBank/DDBJ databases">
        <authorList>
            <person name="Ngugi D.K."/>
            <person name="Miyake S."/>
            <person name="Stingl U."/>
        </authorList>
    </citation>
    <scope>NUCLEOTIDE SEQUENCE</scope>
    <source>
        <strain evidence="1">SCG-D08WGA-EpuloA1</strain>
    </source>
</reference>
<accession>A0ACC8XII5</accession>
<evidence type="ECO:0000313" key="2">
    <source>
        <dbReference type="Proteomes" id="UP000188637"/>
    </source>
</evidence>
<comment type="caution">
    <text evidence="1">The sequence shown here is derived from an EMBL/GenBank/DDBJ whole genome shotgun (WGS) entry which is preliminary data.</text>
</comment>